<dbReference type="InterPro" id="IPR036388">
    <property type="entry name" value="WH-like_DNA-bd_sf"/>
</dbReference>
<dbReference type="Proteomes" id="UP001634007">
    <property type="component" value="Unassembled WGS sequence"/>
</dbReference>
<dbReference type="PIRSF" id="PIRSF005739">
    <property type="entry name" value="O-mtase"/>
    <property type="match status" value="1"/>
</dbReference>
<dbReference type="FunFam" id="1.10.10.10:FF:000357">
    <property type="entry name" value="Caffeic acid 3-O-methyltransferase"/>
    <property type="match status" value="1"/>
</dbReference>
<name>A0ABD3L6K7_EUCGL</name>
<evidence type="ECO:0000256" key="3">
    <source>
        <dbReference type="ARBA" id="ARBA00022691"/>
    </source>
</evidence>
<sequence length="333" mass="36466">MSACKSPVMTTSSEDEDEFLFAMEMNALIGIPMVLKAAVELGILEMLAEDGPSSSAPLLSPAEITSRLSTKNPEAPIALDRMMRLLGSYSILSCILAQGPDGDTRRLYGLGPRSKYFVTARGASTFAAPLLLLLTDSHGGRLVCAILEGGRPFKLANDDKFNEIFNNAMQGPTDVYMNKIVELYHGFDDAKTVVDEGGGVGASLRIIVSKYPHIHGINFDLPHVVREAPSIPDIEHVKGDMLKWIIHGGDDEFCAKVLKNCKEAMPEKGKVVIVDAVLPEYFDTDKDRMEKELEVMACAAGFDASKLVCRAYNMWVVELQIFVMQHTSSCKET</sequence>
<evidence type="ECO:0000313" key="8">
    <source>
        <dbReference type="Proteomes" id="UP001634007"/>
    </source>
</evidence>
<keyword evidence="2" id="KW-0808">Transferase</keyword>
<dbReference type="InterPro" id="IPR001077">
    <property type="entry name" value="COMT_C"/>
</dbReference>
<evidence type="ECO:0000256" key="4">
    <source>
        <dbReference type="PIRSR" id="PIRSR005739-1"/>
    </source>
</evidence>
<evidence type="ECO:0000256" key="1">
    <source>
        <dbReference type="ARBA" id="ARBA00022603"/>
    </source>
</evidence>
<reference evidence="7 8" key="1">
    <citation type="submission" date="2024-11" db="EMBL/GenBank/DDBJ databases">
        <title>Chromosome-level genome assembly of Eucalyptus globulus Labill. provides insights into its genome evolution.</title>
        <authorList>
            <person name="Li X."/>
        </authorList>
    </citation>
    <scope>NUCLEOTIDE SEQUENCE [LARGE SCALE GENOMIC DNA]</scope>
    <source>
        <strain evidence="7">CL2024</strain>
        <tissue evidence="7">Fresh tender leaves</tissue>
    </source>
</reference>
<evidence type="ECO:0000259" key="5">
    <source>
        <dbReference type="Pfam" id="PF00891"/>
    </source>
</evidence>
<evidence type="ECO:0000256" key="2">
    <source>
        <dbReference type="ARBA" id="ARBA00022679"/>
    </source>
</evidence>
<dbReference type="PROSITE" id="PS51683">
    <property type="entry name" value="SAM_OMT_II"/>
    <property type="match status" value="1"/>
</dbReference>
<dbReference type="Pfam" id="PF00891">
    <property type="entry name" value="Methyltransf_2"/>
    <property type="match status" value="1"/>
</dbReference>
<dbReference type="SUPFAM" id="SSF46785">
    <property type="entry name" value="Winged helix' DNA-binding domain"/>
    <property type="match status" value="1"/>
</dbReference>
<dbReference type="SUPFAM" id="SSF53335">
    <property type="entry name" value="S-adenosyl-L-methionine-dependent methyltransferases"/>
    <property type="match status" value="1"/>
</dbReference>
<dbReference type="EMBL" id="JBJKBG010000003">
    <property type="protein sequence ID" value="KAL3745506.1"/>
    <property type="molecule type" value="Genomic_DNA"/>
</dbReference>
<keyword evidence="1" id="KW-0489">Methyltransferase</keyword>
<feature type="domain" description="O-methyltransferase C-terminal" evidence="5">
    <location>
        <begin position="156"/>
        <end position="301"/>
    </location>
</feature>
<dbReference type="Gene3D" id="1.10.10.10">
    <property type="entry name" value="Winged helix-like DNA-binding domain superfamily/Winged helix DNA-binding domain"/>
    <property type="match status" value="1"/>
</dbReference>
<dbReference type="Pfam" id="PF08100">
    <property type="entry name" value="Dimerisation"/>
    <property type="match status" value="1"/>
</dbReference>
<comment type="caution">
    <text evidence="7">The sequence shown here is derived from an EMBL/GenBank/DDBJ whole genome shotgun (WGS) entry which is preliminary data.</text>
</comment>
<dbReference type="InterPro" id="IPR036390">
    <property type="entry name" value="WH_DNA-bd_sf"/>
</dbReference>
<dbReference type="InterPro" id="IPR012967">
    <property type="entry name" value="COMT_dimerisation"/>
</dbReference>
<proteinExistence type="predicted"/>
<evidence type="ECO:0000313" key="7">
    <source>
        <dbReference type="EMBL" id="KAL3745506.1"/>
    </source>
</evidence>
<dbReference type="Gene3D" id="3.40.50.150">
    <property type="entry name" value="Vaccinia Virus protein VP39"/>
    <property type="match status" value="1"/>
</dbReference>
<feature type="domain" description="O-methyltransferase dimerisation" evidence="6">
    <location>
        <begin position="31"/>
        <end position="119"/>
    </location>
</feature>
<dbReference type="GO" id="GO:0008168">
    <property type="term" value="F:methyltransferase activity"/>
    <property type="evidence" value="ECO:0007669"/>
    <property type="project" value="UniProtKB-KW"/>
</dbReference>
<keyword evidence="3" id="KW-0949">S-adenosyl-L-methionine</keyword>
<accession>A0ABD3L6K7</accession>
<organism evidence="7 8">
    <name type="scientific">Eucalyptus globulus</name>
    <name type="common">Tasmanian blue gum</name>
    <dbReference type="NCBI Taxonomy" id="34317"/>
    <lineage>
        <taxon>Eukaryota</taxon>
        <taxon>Viridiplantae</taxon>
        <taxon>Streptophyta</taxon>
        <taxon>Embryophyta</taxon>
        <taxon>Tracheophyta</taxon>
        <taxon>Spermatophyta</taxon>
        <taxon>Magnoliopsida</taxon>
        <taxon>eudicotyledons</taxon>
        <taxon>Gunneridae</taxon>
        <taxon>Pentapetalae</taxon>
        <taxon>rosids</taxon>
        <taxon>malvids</taxon>
        <taxon>Myrtales</taxon>
        <taxon>Myrtaceae</taxon>
        <taxon>Myrtoideae</taxon>
        <taxon>Eucalypteae</taxon>
        <taxon>Eucalyptus</taxon>
    </lineage>
</organism>
<gene>
    <name evidence="7" type="ORF">ACJRO7_014592</name>
</gene>
<dbReference type="AlphaFoldDB" id="A0ABD3L6K7"/>
<dbReference type="GO" id="GO:0032259">
    <property type="term" value="P:methylation"/>
    <property type="evidence" value="ECO:0007669"/>
    <property type="project" value="UniProtKB-KW"/>
</dbReference>
<evidence type="ECO:0000259" key="6">
    <source>
        <dbReference type="Pfam" id="PF08100"/>
    </source>
</evidence>
<keyword evidence="8" id="KW-1185">Reference proteome</keyword>
<dbReference type="InterPro" id="IPR016461">
    <property type="entry name" value="COMT-like"/>
</dbReference>
<protein>
    <submittedName>
        <fullName evidence="7">Uncharacterized protein</fullName>
    </submittedName>
</protein>
<feature type="active site" description="Proton acceptor" evidence="4">
    <location>
        <position position="247"/>
    </location>
</feature>
<dbReference type="PANTHER" id="PTHR11746">
    <property type="entry name" value="O-METHYLTRANSFERASE"/>
    <property type="match status" value="1"/>
</dbReference>
<dbReference type="InterPro" id="IPR029063">
    <property type="entry name" value="SAM-dependent_MTases_sf"/>
</dbReference>